<accession>A0A4V3D9B3</accession>
<organism evidence="2 3">
    <name type="scientific">Actinorugispora endophytica</name>
    <dbReference type="NCBI Taxonomy" id="1605990"/>
    <lineage>
        <taxon>Bacteria</taxon>
        <taxon>Bacillati</taxon>
        <taxon>Actinomycetota</taxon>
        <taxon>Actinomycetes</taxon>
        <taxon>Streptosporangiales</taxon>
        <taxon>Nocardiopsidaceae</taxon>
        <taxon>Actinorugispora</taxon>
    </lineage>
</organism>
<name>A0A4V3D9B3_9ACTN</name>
<dbReference type="EMBL" id="SNYN01000001">
    <property type="protein sequence ID" value="TDQ55490.1"/>
    <property type="molecule type" value="Genomic_DNA"/>
</dbReference>
<evidence type="ECO:0000313" key="3">
    <source>
        <dbReference type="Proteomes" id="UP000295281"/>
    </source>
</evidence>
<reference evidence="2 3" key="1">
    <citation type="submission" date="2019-03" db="EMBL/GenBank/DDBJ databases">
        <title>Genomic Encyclopedia of Type Strains, Phase IV (KMG-IV): sequencing the most valuable type-strain genomes for metagenomic binning, comparative biology and taxonomic classification.</title>
        <authorList>
            <person name="Goeker M."/>
        </authorList>
    </citation>
    <scope>NUCLEOTIDE SEQUENCE [LARGE SCALE GENOMIC DNA]</scope>
    <source>
        <strain evidence="2 3">DSM 46770</strain>
    </source>
</reference>
<protein>
    <submittedName>
        <fullName evidence="2">Uncharacterized protein</fullName>
    </submittedName>
</protein>
<dbReference type="AlphaFoldDB" id="A0A4V3D9B3"/>
<proteinExistence type="predicted"/>
<gene>
    <name evidence="2" type="ORF">EV190_101820</name>
</gene>
<evidence type="ECO:0000256" key="1">
    <source>
        <dbReference type="SAM" id="MobiDB-lite"/>
    </source>
</evidence>
<feature type="region of interest" description="Disordered" evidence="1">
    <location>
        <begin position="41"/>
        <end position="66"/>
    </location>
</feature>
<comment type="caution">
    <text evidence="2">The sequence shown here is derived from an EMBL/GenBank/DDBJ whole genome shotgun (WGS) entry which is preliminary data.</text>
</comment>
<keyword evidence="3" id="KW-1185">Reference proteome</keyword>
<sequence length="105" mass="11317">MNPIPMRSTGTLVRFLSSVAGLFRGAPPPCGRHVRVPGSVPRPIPLLAPAEGRSRTRPYAPVPFTPIPRARPVRPRAAMVRPYLLAAEHRRHASAYDLLAPAAAA</sequence>
<dbReference type="Proteomes" id="UP000295281">
    <property type="component" value="Unassembled WGS sequence"/>
</dbReference>
<evidence type="ECO:0000313" key="2">
    <source>
        <dbReference type="EMBL" id="TDQ55490.1"/>
    </source>
</evidence>
<dbReference type="RefSeq" id="WP_133739994.1">
    <property type="nucleotide sequence ID" value="NZ_SNYN01000001.1"/>
</dbReference>